<dbReference type="OrthoDB" id="3414873at2759"/>
<dbReference type="EMBL" id="JH795858">
    <property type="protein sequence ID" value="EJU03988.1"/>
    <property type="molecule type" value="Genomic_DNA"/>
</dbReference>
<sequence>MVIDLMAPVLQSLAEPIADLRSMEVHWPKESSTPLELSAKPTTSSSTLTDIIATPAGITESTPTMVTNPPSIVALLPVTLERETPVKTQREMVVLDSDSPLTSVTPSVGGSLKEGLPNPEQQQAPNLAPVLMAAVSREPVASTSTRPAAIRMLPPFPAGREWDWRNLQSAIAAVPTLSSPRTPEEKKAWSNGILAARKWHNERARNGGGNSQYGKAAYRSNEPFLPVKSLPNMLQGICSSALSAGESTRWIQRVGLPLPIYWIACAKRDEMIANVRASDSALSIYKSLRLSLLNLANERWGENAKVSRGKGKGVIDQYEWVYTCAPLGEQATVYPRFRYWLPSSEEAIYWPEQDDRRDAWKSFKDRLKTAHAEAFYACLLMEDCLNEFNGGLRRDTPPPSDDEAASRFKATASMMDDSDGECVY</sequence>
<protein>
    <submittedName>
        <fullName evidence="1">Uncharacterized protein</fullName>
    </submittedName>
</protein>
<dbReference type="GeneID" id="63684880"/>
<proteinExistence type="predicted"/>
<name>M5GFA4_DACPD</name>
<accession>M5GFA4</accession>
<evidence type="ECO:0000313" key="1">
    <source>
        <dbReference type="EMBL" id="EJU03988.1"/>
    </source>
</evidence>
<dbReference type="HOGENOM" id="CLU_647265_0_0_1"/>
<organism evidence="1 2">
    <name type="scientific">Dacryopinax primogenitus (strain DJM 731)</name>
    <name type="common">Brown rot fungus</name>
    <dbReference type="NCBI Taxonomy" id="1858805"/>
    <lineage>
        <taxon>Eukaryota</taxon>
        <taxon>Fungi</taxon>
        <taxon>Dikarya</taxon>
        <taxon>Basidiomycota</taxon>
        <taxon>Agaricomycotina</taxon>
        <taxon>Dacrymycetes</taxon>
        <taxon>Dacrymycetales</taxon>
        <taxon>Dacrymycetaceae</taxon>
        <taxon>Dacryopinax</taxon>
    </lineage>
</organism>
<dbReference type="AlphaFoldDB" id="M5GFA4"/>
<evidence type="ECO:0000313" key="2">
    <source>
        <dbReference type="Proteomes" id="UP000030653"/>
    </source>
</evidence>
<reference evidence="1 2" key="1">
    <citation type="journal article" date="2012" name="Science">
        <title>The Paleozoic origin of enzymatic lignin decomposition reconstructed from 31 fungal genomes.</title>
        <authorList>
            <person name="Floudas D."/>
            <person name="Binder M."/>
            <person name="Riley R."/>
            <person name="Barry K."/>
            <person name="Blanchette R.A."/>
            <person name="Henrissat B."/>
            <person name="Martinez A.T."/>
            <person name="Otillar R."/>
            <person name="Spatafora J.W."/>
            <person name="Yadav J.S."/>
            <person name="Aerts A."/>
            <person name="Benoit I."/>
            <person name="Boyd A."/>
            <person name="Carlson A."/>
            <person name="Copeland A."/>
            <person name="Coutinho P.M."/>
            <person name="de Vries R.P."/>
            <person name="Ferreira P."/>
            <person name="Findley K."/>
            <person name="Foster B."/>
            <person name="Gaskell J."/>
            <person name="Glotzer D."/>
            <person name="Gorecki P."/>
            <person name="Heitman J."/>
            <person name="Hesse C."/>
            <person name="Hori C."/>
            <person name="Igarashi K."/>
            <person name="Jurgens J.A."/>
            <person name="Kallen N."/>
            <person name="Kersten P."/>
            <person name="Kohler A."/>
            <person name="Kuees U."/>
            <person name="Kumar T.K.A."/>
            <person name="Kuo A."/>
            <person name="LaButti K."/>
            <person name="Larrondo L.F."/>
            <person name="Lindquist E."/>
            <person name="Ling A."/>
            <person name="Lombard V."/>
            <person name="Lucas S."/>
            <person name="Lundell T."/>
            <person name="Martin R."/>
            <person name="McLaughlin D.J."/>
            <person name="Morgenstern I."/>
            <person name="Morin E."/>
            <person name="Murat C."/>
            <person name="Nagy L.G."/>
            <person name="Nolan M."/>
            <person name="Ohm R.A."/>
            <person name="Patyshakuliyeva A."/>
            <person name="Rokas A."/>
            <person name="Ruiz-Duenas F.J."/>
            <person name="Sabat G."/>
            <person name="Salamov A."/>
            <person name="Samejima M."/>
            <person name="Schmutz J."/>
            <person name="Slot J.C."/>
            <person name="St John F."/>
            <person name="Stenlid J."/>
            <person name="Sun H."/>
            <person name="Sun S."/>
            <person name="Syed K."/>
            <person name="Tsang A."/>
            <person name="Wiebenga A."/>
            <person name="Young D."/>
            <person name="Pisabarro A."/>
            <person name="Eastwood D.C."/>
            <person name="Martin F."/>
            <person name="Cullen D."/>
            <person name="Grigoriev I.V."/>
            <person name="Hibbett D.S."/>
        </authorList>
    </citation>
    <scope>NUCLEOTIDE SEQUENCE [LARGE SCALE GENOMIC DNA]</scope>
    <source>
        <strain evidence="1 2">DJM-731 SS1</strain>
    </source>
</reference>
<gene>
    <name evidence="1" type="ORF">DACRYDRAFT_114431</name>
</gene>
<dbReference type="Proteomes" id="UP000030653">
    <property type="component" value="Unassembled WGS sequence"/>
</dbReference>
<keyword evidence="2" id="KW-1185">Reference proteome</keyword>
<dbReference type="RefSeq" id="XP_040630882.1">
    <property type="nucleotide sequence ID" value="XM_040769818.1"/>
</dbReference>